<gene>
    <name evidence="9" type="ORF">QJ522_01210</name>
</gene>
<evidence type="ECO:0000256" key="3">
    <source>
        <dbReference type="ARBA" id="ARBA00022670"/>
    </source>
</evidence>
<dbReference type="GO" id="GO:0008233">
    <property type="term" value="F:peptidase activity"/>
    <property type="evidence" value="ECO:0007669"/>
    <property type="project" value="UniProtKB-KW"/>
</dbReference>
<keyword evidence="4 8" id="KW-0812">Transmembrane</keyword>
<evidence type="ECO:0000256" key="8">
    <source>
        <dbReference type="SAM" id="Phobius"/>
    </source>
</evidence>
<keyword evidence="5" id="KW-0378">Hydrolase</keyword>
<evidence type="ECO:0000256" key="4">
    <source>
        <dbReference type="ARBA" id="ARBA00022692"/>
    </source>
</evidence>
<dbReference type="InterPro" id="IPR013426">
    <property type="entry name" value="EpsH-like"/>
</dbReference>
<feature type="transmembrane region" description="Helical" evidence="8">
    <location>
        <begin position="262"/>
        <end position="290"/>
    </location>
</feature>
<feature type="transmembrane region" description="Helical" evidence="8">
    <location>
        <begin position="136"/>
        <end position="156"/>
    </location>
</feature>
<keyword evidence="2" id="KW-1003">Cell membrane</keyword>
<evidence type="ECO:0000313" key="10">
    <source>
        <dbReference type="Proteomes" id="UP001431776"/>
    </source>
</evidence>
<dbReference type="GO" id="GO:0005886">
    <property type="term" value="C:plasma membrane"/>
    <property type="evidence" value="ECO:0007669"/>
    <property type="project" value="UniProtKB-SubCell"/>
</dbReference>
<feature type="transmembrane region" description="Helical" evidence="8">
    <location>
        <begin position="23"/>
        <end position="43"/>
    </location>
</feature>
<evidence type="ECO:0000256" key="1">
    <source>
        <dbReference type="ARBA" id="ARBA00004651"/>
    </source>
</evidence>
<dbReference type="InterPro" id="IPR019127">
    <property type="entry name" value="Exosortase"/>
</dbReference>
<feature type="transmembrane region" description="Helical" evidence="8">
    <location>
        <begin position="302"/>
        <end position="327"/>
    </location>
</feature>
<keyword evidence="10" id="KW-1185">Reference proteome</keyword>
<feature type="transmembrane region" description="Helical" evidence="8">
    <location>
        <begin position="111"/>
        <end position="130"/>
    </location>
</feature>
<dbReference type="Proteomes" id="UP001431776">
    <property type="component" value="Unassembled WGS sequence"/>
</dbReference>
<dbReference type="EMBL" id="JASCXX010000001">
    <property type="protein sequence ID" value="MDI6447645.1"/>
    <property type="molecule type" value="Genomic_DNA"/>
</dbReference>
<evidence type="ECO:0000256" key="2">
    <source>
        <dbReference type="ARBA" id="ARBA00022475"/>
    </source>
</evidence>
<dbReference type="Pfam" id="PF09721">
    <property type="entry name" value="Exosortase_EpsH"/>
    <property type="match status" value="1"/>
</dbReference>
<evidence type="ECO:0000256" key="5">
    <source>
        <dbReference type="ARBA" id="ARBA00022801"/>
    </source>
</evidence>
<keyword evidence="6 8" id="KW-1133">Transmembrane helix</keyword>
<evidence type="ECO:0000256" key="7">
    <source>
        <dbReference type="ARBA" id="ARBA00023136"/>
    </source>
</evidence>
<accession>A0AAW6TQ20</accession>
<dbReference type="RefSeq" id="WP_349243055.1">
    <property type="nucleotide sequence ID" value="NZ_JASCXX010000001.1"/>
</dbReference>
<name>A0AAW6TQ20_9BACT</name>
<evidence type="ECO:0000256" key="6">
    <source>
        <dbReference type="ARBA" id="ARBA00022989"/>
    </source>
</evidence>
<evidence type="ECO:0000313" key="9">
    <source>
        <dbReference type="EMBL" id="MDI6447645.1"/>
    </source>
</evidence>
<feature type="transmembrane region" description="Helical" evidence="8">
    <location>
        <begin position="163"/>
        <end position="181"/>
    </location>
</feature>
<sequence>MVQISCSVPETHPSSPARRSWGGLARCSYVKVAVVAGLLGVLFRNEIEQIVRLWMTDANWSHGFLIPLFSLYFIHQRRDGILALQYVRDPLAEMLAGRRPGRLGPGQTRSCYLGLVLLLGTLIFYVFNLVSPSGYAYFRPLSVILAIGSVVLFLGGRRLLAQTWLPIAFLVFAVPLPRRYYVGLTIPMRRIAAAVATALLNLVDGLEAGSSGVVIDIVYKGQRLEPALDVAEACSGMRLLMAFVALGVAMAYLHERPLWHRIVLLAATIPIAIFCNIVRVTATGFIYVLADPKYTQGMYHDALGLAMLPLAFALYGFLAWFMSSLFVDEDRLDQGDMIVRRCSTQ</sequence>
<comment type="subcellular location">
    <subcellularLocation>
        <location evidence="1">Cell membrane</location>
        <topology evidence="1">Multi-pass membrane protein</topology>
    </subcellularLocation>
</comment>
<dbReference type="AlphaFoldDB" id="A0AAW6TQ20"/>
<reference evidence="9" key="1">
    <citation type="submission" date="2023-05" db="EMBL/GenBank/DDBJ databases">
        <title>Anaerotaeda fermentans gen. nov., sp. nov., a novel anaerobic planctomycete of the new family within the order Sedimentisphaerales isolated from Taman Peninsula, Russia.</title>
        <authorList>
            <person name="Khomyakova M.A."/>
            <person name="Merkel A.Y."/>
            <person name="Slobodkin A.I."/>
        </authorList>
    </citation>
    <scope>NUCLEOTIDE SEQUENCE</scope>
    <source>
        <strain evidence="9">M17dextr</strain>
    </source>
</reference>
<protein>
    <submittedName>
        <fullName evidence="9">Exosortase/archaeosortase family protein</fullName>
    </submittedName>
</protein>
<dbReference type="NCBIfam" id="TIGR04178">
    <property type="entry name" value="exo_archaeo"/>
    <property type="match status" value="1"/>
</dbReference>
<dbReference type="NCBIfam" id="TIGR02602">
    <property type="entry name" value="8TM_EpsH"/>
    <property type="match status" value="1"/>
</dbReference>
<keyword evidence="3" id="KW-0645">Protease</keyword>
<comment type="caution">
    <text evidence="9">The sequence shown here is derived from an EMBL/GenBank/DDBJ whole genome shotgun (WGS) entry which is preliminary data.</text>
</comment>
<dbReference type="InterPro" id="IPR026392">
    <property type="entry name" value="Exo/Archaeosortase_dom"/>
</dbReference>
<feature type="transmembrane region" description="Helical" evidence="8">
    <location>
        <begin position="235"/>
        <end position="253"/>
    </location>
</feature>
<proteinExistence type="predicted"/>
<dbReference type="GO" id="GO:0006508">
    <property type="term" value="P:proteolysis"/>
    <property type="evidence" value="ECO:0007669"/>
    <property type="project" value="UniProtKB-KW"/>
</dbReference>
<keyword evidence="7 8" id="KW-0472">Membrane</keyword>
<organism evidence="9 10">
    <name type="scientific">Anaerobaca lacustris</name>
    <dbReference type="NCBI Taxonomy" id="3044600"/>
    <lineage>
        <taxon>Bacteria</taxon>
        <taxon>Pseudomonadati</taxon>
        <taxon>Planctomycetota</taxon>
        <taxon>Phycisphaerae</taxon>
        <taxon>Sedimentisphaerales</taxon>
        <taxon>Anaerobacaceae</taxon>
        <taxon>Anaerobaca</taxon>
    </lineage>
</organism>